<name>A0A1I7U8E3_9PELO</name>
<accession>A0A1I7U8E3</accession>
<feature type="compositionally biased region" description="Low complexity" evidence="1">
    <location>
        <begin position="154"/>
        <end position="164"/>
    </location>
</feature>
<dbReference type="AlphaFoldDB" id="A0A1I7U8E3"/>
<proteinExistence type="predicted"/>
<dbReference type="WBParaSite" id="Csp11.Scaffold629.g15899.t1">
    <property type="protein sequence ID" value="Csp11.Scaffold629.g15899.t1"/>
    <property type="gene ID" value="Csp11.Scaffold629.g15899"/>
</dbReference>
<feature type="region of interest" description="Disordered" evidence="1">
    <location>
        <begin position="130"/>
        <end position="170"/>
    </location>
</feature>
<dbReference type="STRING" id="1561998.A0A1I7U8E3"/>
<evidence type="ECO:0000256" key="1">
    <source>
        <dbReference type="SAM" id="MobiDB-lite"/>
    </source>
</evidence>
<feature type="region of interest" description="Disordered" evidence="1">
    <location>
        <begin position="1"/>
        <end position="45"/>
    </location>
</feature>
<reference evidence="3" key="1">
    <citation type="submission" date="2016-11" db="UniProtKB">
        <authorList>
            <consortium name="WormBaseParasite"/>
        </authorList>
    </citation>
    <scope>IDENTIFICATION</scope>
</reference>
<dbReference type="eggNOG" id="ENOG502TJHP">
    <property type="taxonomic scope" value="Eukaryota"/>
</dbReference>
<keyword evidence="2" id="KW-1185">Reference proteome</keyword>
<protein>
    <submittedName>
        <fullName evidence="3">Expressed conserved protein</fullName>
    </submittedName>
</protein>
<organism evidence="2 3">
    <name type="scientific">Caenorhabditis tropicalis</name>
    <dbReference type="NCBI Taxonomy" id="1561998"/>
    <lineage>
        <taxon>Eukaryota</taxon>
        <taxon>Metazoa</taxon>
        <taxon>Ecdysozoa</taxon>
        <taxon>Nematoda</taxon>
        <taxon>Chromadorea</taxon>
        <taxon>Rhabditida</taxon>
        <taxon>Rhabditina</taxon>
        <taxon>Rhabditomorpha</taxon>
        <taxon>Rhabditoidea</taxon>
        <taxon>Rhabditidae</taxon>
        <taxon>Peloderinae</taxon>
        <taxon>Caenorhabditis</taxon>
    </lineage>
</organism>
<feature type="compositionally biased region" description="Basic and acidic residues" evidence="1">
    <location>
        <begin position="134"/>
        <end position="147"/>
    </location>
</feature>
<feature type="compositionally biased region" description="Polar residues" evidence="1">
    <location>
        <begin position="35"/>
        <end position="45"/>
    </location>
</feature>
<evidence type="ECO:0000313" key="2">
    <source>
        <dbReference type="Proteomes" id="UP000095282"/>
    </source>
</evidence>
<evidence type="ECO:0000313" key="3">
    <source>
        <dbReference type="WBParaSite" id="Csp11.Scaffold629.g15899.t1"/>
    </source>
</evidence>
<sequence>MLSPHEINSAKHPYGEVHSAHASPQISMRRRNGFPSPSTSHNGFSRNAFAAIDRNRSGDHRLSVPNLIAATDPLVPGSVGQSAKALKERLGGRTTDGELMVINEGLVTPVVRRKTFAPAMKTATTSMDELGGEAMKKREALEAALNEKRRHPSDSMSSGSSDHSSLGRRK</sequence>
<dbReference type="Proteomes" id="UP000095282">
    <property type="component" value="Unplaced"/>
</dbReference>